<proteinExistence type="predicted"/>
<keyword evidence="2" id="KW-1185">Reference proteome</keyword>
<reference evidence="1" key="2">
    <citation type="submission" date="2022-06" db="EMBL/GenBank/DDBJ databases">
        <title>Xiashengella guii gen. nov. sp. nov., a bacterium isolated form anaerobic digestion tank.</title>
        <authorList>
            <person name="Huang H."/>
        </authorList>
    </citation>
    <scope>NUCLEOTIDE SEQUENCE</scope>
    <source>
        <strain evidence="1">Ai-910</strain>
    </source>
</reference>
<sequence>MQLIYNENVELIYDPDSFELLQTWKGFVPSGLFREVIDTSLDFIRSNKVDLLISDTSRQKVISGNDAEYAASVLDAMFTAGLFAMAFVLPQDVFMRFSLKKFADAGIDADRVGYFNKIEDARKWGGFVKSAKG</sequence>
<organism evidence="1 2">
    <name type="scientific">Xiashengella succiniciproducens</name>
    <dbReference type="NCBI Taxonomy" id="2949635"/>
    <lineage>
        <taxon>Bacteria</taxon>
        <taxon>Pseudomonadati</taxon>
        <taxon>Bacteroidota</taxon>
        <taxon>Bacteroidia</taxon>
        <taxon>Marinilabiliales</taxon>
        <taxon>Marinilabiliaceae</taxon>
        <taxon>Xiashengella</taxon>
    </lineage>
</organism>
<reference evidence="1" key="1">
    <citation type="submission" date="2022-05" db="EMBL/GenBank/DDBJ databases">
        <authorList>
            <person name="Sun X."/>
        </authorList>
    </citation>
    <scope>NUCLEOTIDE SEQUENCE</scope>
    <source>
        <strain evidence="1">Ai-910</strain>
    </source>
</reference>
<dbReference type="RefSeq" id="WP_250724227.1">
    <property type="nucleotide sequence ID" value="NZ_CP098400.1"/>
</dbReference>
<dbReference type="AlphaFoldDB" id="A0A9J6ZR54"/>
<name>A0A9J6ZR54_9BACT</name>
<dbReference type="KEGG" id="alkq:M9189_01890"/>
<accession>A0A9J6ZR54</accession>
<protein>
    <submittedName>
        <fullName evidence="1">Uncharacterized protein</fullName>
    </submittedName>
</protein>
<dbReference type="Proteomes" id="UP001056426">
    <property type="component" value="Chromosome"/>
</dbReference>
<evidence type="ECO:0000313" key="2">
    <source>
        <dbReference type="Proteomes" id="UP001056426"/>
    </source>
</evidence>
<dbReference type="EMBL" id="CP098400">
    <property type="protein sequence ID" value="URW80111.1"/>
    <property type="molecule type" value="Genomic_DNA"/>
</dbReference>
<evidence type="ECO:0000313" key="1">
    <source>
        <dbReference type="EMBL" id="URW80111.1"/>
    </source>
</evidence>
<gene>
    <name evidence="1" type="ORF">M9189_01890</name>
</gene>